<protein>
    <submittedName>
        <fullName evidence="7">Cytokinin oxidase</fullName>
    </submittedName>
</protein>
<dbReference type="InterPro" id="IPR016169">
    <property type="entry name" value="FAD-bd_PCMH_sub2"/>
</dbReference>
<dbReference type="Proteomes" id="UP000054735">
    <property type="component" value="Unassembled WGS sequence"/>
</dbReference>
<dbReference type="EMBL" id="LNXT01000013">
    <property type="protein sequence ID" value="KTC73792.1"/>
    <property type="molecule type" value="Genomic_DNA"/>
</dbReference>
<dbReference type="InterPro" id="IPR007173">
    <property type="entry name" value="ALO_C"/>
</dbReference>
<dbReference type="OrthoDB" id="143770at2"/>
<dbReference type="Proteomes" id="UP000255066">
    <property type="component" value="Unassembled WGS sequence"/>
</dbReference>
<dbReference type="RefSeq" id="WP_058523147.1">
    <property type="nucleotide sequence ID" value="NZ_CAAAHV010000037.1"/>
</dbReference>
<name>A0A378I7K3_9GAMM</name>
<gene>
    <name evidence="6" type="ORF">Lbir_1054</name>
    <name evidence="7" type="ORF">NCTC12437_00471</name>
</gene>
<keyword evidence="1" id="KW-0285">Flavoprotein</keyword>
<dbReference type="GO" id="GO:0016020">
    <property type="term" value="C:membrane"/>
    <property type="evidence" value="ECO:0007669"/>
    <property type="project" value="InterPro"/>
</dbReference>
<dbReference type="InterPro" id="IPR016166">
    <property type="entry name" value="FAD-bd_PCMH"/>
</dbReference>
<reference evidence="6 8" key="1">
    <citation type="submission" date="2015-11" db="EMBL/GenBank/DDBJ databases">
        <title>Genomic analysis of 38 Legionella species identifies large and diverse effector repertoires.</title>
        <authorList>
            <person name="Burstein D."/>
            <person name="Amaro F."/>
            <person name="Zusman T."/>
            <person name="Lifshitz Z."/>
            <person name="Cohen O."/>
            <person name="Gilbert J.A."/>
            <person name="Pupko T."/>
            <person name="Shuman H.A."/>
            <person name="Segal G."/>
        </authorList>
    </citation>
    <scope>NUCLEOTIDE SEQUENCE [LARGE SCALE GENOMIC DNA]</scope>
    <source>
        <strain evidence="6 8">CDC#1407-AL-14</strain>
    </source>
</reference>
<dbReference type="InterPro" id="IPR016164">
    <property type="entry name" value="FAD-linked_Oxase-like_C"/>
</dbReference>
<evidence type="ECO:0000256" key="3">
    <source>
        <dbReference type="ARBA" id="ARBA00023002"/>
    </source>
</evidence>
<dbReference type="InterPro" id="IPR016167">
    <property type="entry name" value="FAD-bd_PCMH_sub1"/>
</dbReference>
<proteinExistence type="predicted"/>
<dbReference type="GO" id="GO:0071949">
    <property type="term" value="F:FAD binding"/>
    <property type="evidence" value="ECO:0007669"/>
    <property type="project" value="InterPro"/>
</dbReference>
<dbReference type="Gene3D" id="3.30.43.10">
    <property type="entry name" value="Uridine Diphospho-n-acetylenolpyruvylglucosamine Reductase, domain 2"/>
    <property type="match status" value="1"/>
</dbReference>
<dbReference type="Pfam" id="PF01565">
    <property type="entry name" value="FAD_binding_4"/>
    <property type="match status" value="1"/>
</dbReference>
<evidence type="ECO:0000313" key="7">
    <source>
        <dbReference type="EMBL" id="STX30710.1"/>
    </source>
</evidence>
<dbReference type="InterPro" id="IPR036318">
    <property type="entry name" value="FAD-bd_PCMH-like_sf"/>
</dbReference>
<dbReference type="SUPFAM" id="SSF55103">
    <property type="entry name" value="FAD-linked oxidases, C-terminal domain"/>
    <property type="match status" value="1"/>
</dbReference>
<evidence type="ECO:0000259" key="5">
    <source>
        <dbReference type="PROSITE" id="PS51387"/>
    </source>
</evidence>
<dbReference type="InterPro" id="IPR010031">
    <property type="entry name" value="FAD_lactone_oxidase-like"/>
</dbReference>
<dbReference type="EMBL" id="UGNW01000001">
    <property type="protein sequence ID" value="STX30710.1"/>
    <property type="molecule type" value="Genomic_DNA"/>
</dbReference>
<dbReference type="PANTHER" id="PTHR43762:SF1">
    <property type="entry name" value="D-ARABINONO-1,4-LACTONE OXIDASE"/>
    <property type="match status" value="1"/>
</dbReference>
<dbReference type="STRING" id="28083.Lbir_1054"/>
<keyword evidence="3" id="KW-0560">Oxidoreductase</keyword>
<keyword evidence="4" id="KW-0732">Signal</keyword>
<organism evidence="7 9">
    <name type="scientific">Legionella birminghamensis</name>
    <dbReference type="NCBI Taxonomy" id="28083"/>
    <lineage>
        <taxon>Bacteria</taxon>
        <taxon>Pseudomonadati</taxon>
        <taxon>Pseudomonadota</taxon>
        <taxon>Gammaproteobacteria</taxon>
        <taxon>Legionellales</taxon>
        <taxon>Legionellaceae</taxon>
        <taxon>Legionella</taxon>
    </lineage>
</organism>
<evidence type="ECO:0000313" key="9">
    <source>
        <dbReference type="Proteomes" id="UP000255066"/>
    </source>
</evidence>
<evidence type="ECO:0000256" key="2">
    <source>
        <dbReference type="ARBA" id="ARBA00022827"/>
    </source>
</evidence>
<dbReference type="SUPFAM" id="SSF56176">
    <property type="entry name" value="FAD-binding/transporter-associated domain-like"/>
    <property type="match status" value="1"/>
</dbReference>
<accession>A0A378I7K3</accession>
<sequence>MRIFYQVAAIFLSLMMLSNQAQPSGTLLNDIHSSLNPTLHSQIIHPVSITEIQNAVHTARQYGQSISISGGKHSMGGQQFGSGTIHLSMSKFNKVIGLDSANGIVEVQSGIEWPQLVAWLQKNQPNPPLWGIRQKQTGADNLSIGGALSSNVHGRGLNMHPIIADVESFTLIDANGDLLECSRRQNPELFKLVIGGYGLFGVIATVKLRLSPVTTLQREVKLITVDQFIPLVTKKINEDYLYGDFQFAIDPASGDFMKKGIYSLYRPVDTEFNPEKSQKELSSQDWTKLLLLAHKNKTAAFTIYSKYYLGTNGQIYRSDTHQMGFYLNNYHQFIDKNSSEMISEIYVPRDQLSSLFTELREDFRQHKVNMIYGTIRLIKKDSESYLPWAKQDYACIVFNFHVEHTTEGISKAKEDFRLIIDRALQHNGSYFLTYHRWARQDQVIGAYPQFIEFLKLKKKYDPEEVFQSDWYRHYRKMFNLDNNAI</sequence>
<evidence type="ECO:0000313" key="8">
    <source>
        <dbReference type="Proteomes" id="UP000054735"/>
    </source>
</evidence>
<dbReference type="GO" id="GO:0003885">
    <property type="term" value="F:D-arabinono-1,4-lactone oxidase activity"/>
    <property type="evidence" value="ECO:0007669"/>
    <property type="project" value="InterPro"/>
</dbReference>
<dbReference type="InterPro" id="IPR006094">
    <property type="entry name" value="Oxid_FAD_bind_N"/>
</dbReference>
<feature type="chain" id="PRO_5016756073" evidence="4">
    <location>
        <begin position="22"/>
        <end position="485"/>
    </location>
</feature>
<dbReference type="Gene3D" id="3.30.465.10">
    <property type="match status" value="1"/>
</dbReference>
<evidence type="ECO:0000313" key="6">
    <source>
        <dbReference type="EMBL" id="KTC73792.1"/>
    </source>
</evidence>
<reference evidence="7 9" key="2">
    <citation type="submission" date="2018-06" db="EMBL/GenBank/DDBJ databases">
        <authorList>
            <consortium name="Pathogen Informatics"/>
            <person name="Doyle S."/>
        </authorList>
    </citation>
    <scope>NUCLEOTIDE SEQUENCE [LARGE SCALE GENOMIC DNA]</scope>
    <source>
        <strain evidence="7 9">NCTC12437</strain>
    </source>
</reference>
<evidence type="ECO:0000256" key="1">
    <source>
        <dbReference type="ARBA" id="ARBA00022630"/>
    </source>
</evidence>
<dbReference type="Pfam" id="PF04030">
    <property type="entry name" value="ALO"/>
    <property type="match status" value="1"/>
</dbReference>
<feature type="signal peptide" evidence="4">
    <location>
        <begin position="1"/>
        <end position="21"/>
    </location>
</feature>
<feature type="domain" description="FAD-binding PCMH-type" evidence="5">
    <location>
        <begin position="36"/>
        <end position="213"/>
    </location>
</feature>
<keyword evidence="2" id="KW-0274">FAD</keyword>
<dbReference type="PANTHER" id="PTHR43762">
    <property type="entry name" value="L-GULONOLACTONE OXIDASE"/>
    <property type="match status" value="1"/>
</dbReference>
<dbReference type="PROSITE" id="PS51387">
    <property type="entry name" value="FAD_PCMH"/>
    <property type="match status" value="1"/>
</dbReference>
<dbReference type="AlphaFoldDB" id="A0A378I7K3"/>
<evidence type="ECO:0000256" key="4">
    <source>
        <dbReference type="SAM" id="SignalP"/>
    </source>
</evidence>
<keyword evidence="8" id="KW-1185">Reference proteome</keyword>